<accession>A0AAR5Q4A9</accession>
<feature type="compositionally biased region" description="Basic and acidic residues" evidence="1">
    <location>
        <begin position="298"/>
        <end position="324"/>
    </location>
</feature>
<dbReference type="EnsemblMetazoa" id="XM_019912387.1">
    <property type="protein sequence ID" value="XP_019767946.1"/>
    <property type="gene ID" value="LOC109542926"/>
</dbReference>
<feature type="compositionally biased region" description="Polar residues" evidence="1">
    <location>
        <begin position="373"/>
        <end position="384"/>
    </location>
</feature>
<feature type="compositionally biased region" description="Polar residues" evidence="1">
    <location>
        <begin position="249"/>
        <end position="258"/>
    </location>
</feature>
<feature type="compositionally biased region" description="Acidic residues" evidence="1">
    <location>
        <begin position="621"/>
        <end position="630"/>
    </location>
</feature>
<reference evidence="2" key="2">
    <citation type="submission" date="2024-08" db="UniProtKB">
        <authorList>
            <consortium name="EnsemblMetazoa"/>
        </authorList>
    </citation>
    <scope>IDENTIFICATION</scope>
</reference>
<reference evidence="3" key="1">
    <citation type="journal article" date="2013" name="Genome Biol.">
        <title>Draft genome of the mountain pine beetle, Dendroctonus ponderosae Hopkins, a major forest pest.</title>
        <authorList>
            <person name="Keeling C.I."/>
            <person name="Yuen M.M."/>
            <person name="Liao N.Y."/>
            <person name="Docking T.R."/>
            <person name="Chan S.K."/>
            <person name="Taylor G.A."/>
            <person name="Palmquist D.L."/>
            <person name="Jackman S.D."/>
            <person name="Nguyen A."/>
            <person name="Li M."/>
            <person name="Henderson H."/>
            <person name="Janes J.K."/>
            <person name="Zhao Y."/>
            <person name="Pandoh P."/>
            <person name="Moore R."/>
            <person name="Sperling F.A."/>
            <person name="Huber D.P."/>
            <person name="Birol I."/>
            <person name="Jones S.J."/>
            <person name="Bohlmann J."/>
        </authorList>
    </citation>
    <scope>NUCLEOTIDE SEQUENCE</scope>
</reference>
<keyword evidence="3" id="KW-1185">Reference proteome</keyword>
<name>A0AAR5Q4A9_DENPD</name>
<evidence type="ECO:0000256" key="1">
    <source>
        <dbReference type="SAM" id="MobiDB-lite"/>
    </source>
</evidence>
<feature type="region of interest" description="Disordered" evidence="1">
    <location>
        <begin position="247"/>
        <end position="442"/>
    </location>
</feature>
<feature type="compositionally biased region" description="Basic and acidic residues" evidence="1">
    <location>
        <begin position="665"/>
        <end position="674"/>
    </location>
</feature>
<evidence type="ECO:0000313" key="3">
    <source>
        <dbReference type="Proteomes" id="UP000019118"/>
    </source>
</evidence>
<feature type="compositionally biased region" description="Polar residues" evidence="1">
    <location>
        <begin position="351"/>
        <end position="360"/>
    </location>
</feature>
<feature type="compositionally biased region" description="Basic and acidic residues" evidence="1">
    <location>
        <begin position="596"/>
        <end position="607"/>
    </location>
</feature>
<dbReference type="Proteomes" id="UP000019118">
    <property type="component" value="Unassembled WGS sequence"/>
</dbReference>
<evidence type="ECO:0000313" key="2">
    <source>
        <dbReference type="EnsemblMetazoa" id="XP_019767946.1"/>
    </source>
</evidence>
<dbReference type="AlphaFoldDB" id="A0AAR5Q4A9"/>
<feature type="compositionally biased region" description="Polar residues" evidence="1">
    <location>
        <begin position="330"/>
        <end position="339"/>
    </location>
</feature>
<protein>
    <submittedName>
        <fullName evidence="2">Uncharacterized protein</fullName>
    </submittedName>
</protein>
<feature type="region of interest" description="Disordered" evidence="1">
    <location>
        <begin position="522"/>
        <end position="674"/>
    </location>
</feature>
<organism evidence="2 3">
    <name type="scientific">Dendroctonus ponderosae</name>
    <name type="common">Mountain pine beetle</name>
    <dbReference type="NCBI Taxonomy" id="77166"/>
    <lineage>
        <taxon>Eukaryota</taxon>
        <taxon>Metazoa</taxon>
        <taxon>Ecdysozoa</taxon>
        <taxon>Arthropoda</taxon>
        <taxon>Hexapoda</taxon>
        <taxon>Insecta</taxon>
        <taxon>Pterygota</taxon>
        <taxon>Neoptera</taxon>
        <taxon>Endopterygota</taxon>
        <taxon>Coleoptera</taxon>
        <taxon>Polyphaga</taxon>
        <taxon>Cucujiformia</taxon>
        <taxon>Curculionidae</taxon>
        <taxon>Scolytinae</taxon>
        <taxon>Dendroctonus</taxon>
    </lineage>
</organism>
<sequence>MAGLLFLAPCRSPAPSARGSGGALFSSPAVRSTISLEICGWATRLDPPLVTEAFSRERAHYRKLRAQYKRFLEEDRKRQDRNERIMRHLGRIETRIATLSAKTERINLLRRQYQHLLVPNQLPAPRTSQPDRSIEDTIQILDKYLQAMSRPSGSDILRLAEPLEPSPNQAAAYADGILSSICSRHYSKGLHLVRGPHQAAEVETRSAPDAVEEVPHLEPTQAHVQLPHPEPAGAAELLQEITVVGRGEPNQSGHQEQATPEHVRQSVEDSPEPHQESCQQGLLQQPKEALHPTNQTPADREQELCQPDEPRDGKTEPNDPQKLDEEQELYRQNGTTEPNDPQKLDEEQELYRQNGTTEPNDPQKLDEEPELYRQNNQTEPNDQQNVDEEPELYRQNNQAEPNDHHNVEENQEIPQQMIGSDDQPVYKPTGLYQQNEQPEYEETAGYDQYGQLLLYNQHGELVPPQYDSAGQILPQYDSEGLPLTLYDQNGQQYDHNRQPVVHYDANGQPVYEYYTGEEIPQYGLEDGRSNQYYPDQSGGLEEYGVNEGYFSQPHADGAHQAAENQPQRDEDPEPTEVAGESHCPPHLEPSADAEALEERESNGKEPEPETIPDACRQPDPENAEQNEPESELVAPPLGPNKEPEMSVLDILDTDSENSKRNISKVSHDSDFDFS</sequence>
<feature type="compositionally biased region" description="Basic and acidic residues" evidence="1">
    <location>
        <begin position="259"/>
        <end position="275"/>
    </location>
</feature>
<proteinExistence type="predicted"/>